<organism evidence="4 5">
    <name type="scientific">Natronospira elongata</name>
    <dbReference type="NCBI Taxonomy" id="3110268"/>
    <lineage>
        <taxon>Bacteria</taxon>
        <taxon>Pseudomonadati</taxon>
        <taxon>Pseudomonadota</taxon>
        <taxon>Gammaproteobacteria</taxon>
        <taxon>Natronospirales</taxon>
        <taxon>Natronospiraceae</taxon>
        <taxon>Natronospira</taxon>
    </lineage>
</organism>
<dbReference type="Pfam" id="PF03749">
    <property type="entry name" value="SfsA"/>
    <property type="match status" value="1"/>
</dbReference>
<sequence>MKFETPLIPGRLIRRYKRFLADVILDDGRRVTAHCPNTGSMLGCKAPGLRVWLSPADRPERRLKWTWELVETGTGALVGIHTGRSNALVAEAIAAGRIPALAGYPHLRREVAHPAGGRTDILLEGEQGRCWVEVKNVTAAAANGLALFPDAVSRRAARHLAHLIQSVRAGERAVLCFCVQREDVAVVEPAVAIDPAYADALAEASEAGVELMAWGARVSPRRLELTRPLQARAAASVKTETAMV</sequence>
<evidence type="ECO:0000256" key="1">
    <source>
        <dbReference type="HAMAP-Rule" id="MF_00095"/>
    </source>
</evidence>
<dbReference type="EMBL" id="JAYGII010000042">
    <property type="protein sequence ID" value="MEA5446599.1"/>
    <property type="molecule type" value="Genomic_DNA"/>
</dbReference>
<comment type="similarity">
    <text evidence="1">Belongs to the SfsA family.</text>
</comment>
<dbReference type="InterPro" id="IPR005224">
    <property type="entry name" value="SfsA"/>
</dbReference>
<accession>A0AAP6JHV5</accession>
<dbReference type="GO" id="GO:0003677">
    <property type="term" value="F:DNA binding"/>
    <property type="evidence" value="ECO:0007669"/>
    <property type="project" value="InterPro"/>
</dbReference>
<dbReference type="PANTHER" id="PTHR30545">
    <property type="entry name" value="SUGAR FERMENTATION STIMULATION PROTEIN A"/>
    <property type="match status" value="1"/>
</dbReference>
<evidence type="ECO:0000313" key="4">
    <source>
        <dbReference type="EMBL" id="MEA5446599.1"/>
    </source>
</evidence>
<dbReference type="Gene3D" id="2.40.50.580">
    <property type="match status" value="1"/>
</dbReference>
<dbReference type="NCBIfam" id="TIGR00230">
    <property type="entry name" value="sfsA"/>
    <property type="match status" value="1"/>
</dbReference>
<name>A0AAP6JHV5_9GAMM</name>
<evidence type="ECO:0000259" key="2">
    <source>
        <dbReference type="Pfam" id="PF03749"/>
    </source>
</evidence>
<dbReference type="InterPro" id="IPR041465">
    <property type="entry name" value="SfsA_N"/>
</dbReference>
<dbReference type="FunFam" id="2.40.50.580:FF:000001">
    <property type="entry name" value="Sugar fermentation stimulation protein A"/>
    <property type="match status" value="1"/>
</dbReference>
<dbReference type="RefSeq" id="WP_346052964.1">
    <property type="nucleotide sequence ID" value="NZ_JAYGII010000042.1"/>
</dbReference>
<feature type="domain" description="Sugar fermentation stimulation protein C-terminal" evidence="2">
    <location>
        <begin position="84"/>
        <end position="221"/>
    </location>
</feature>
<feature type="domain" description="SfsA N-terminal OB" evidence="3">
    <location>
        <begin position="13"/>
        <end position="80"/>
    </location>
</feature>
<gene>
    <name evidence="1 4" type="primary">sfsA</name>
    <name evidence="4" type="ORF">VCB98_12300</name>
</gene>
<dbReference type="AlphaFoldDB" id="A0AAP6JHV5"/>
<protein>
    <recommendedName>
        <fullName evidence="1">Sugar fermentation stimulation protein homolog</fullName>
    </recommendedName>
</protein>
<dbReference type="Gene3D" id="3.40.1350.60">
    <property type="match status" value="1"/>
</dbReference>
<comment type="caution">
    <text evidence="4">The sequence shown here is derived from an EMBL/GenBank/DDBJ whole genome shotgun (WGS) entry which is preliminary data.</text>
</comment>
<evidence type="ECO:0000259" key="3">
    <source>
        <dbReference type="Pfam" id="PF17746"/>
    </source>
</evidence>
<keyword evidence="5" id="KW-1185">Reference proteome</keyword>
<dbReference type="InterPro" id="IPR040452">
    <property type="entry name" value="SfsA_C"/>
</dbReference>
<dbReference type="HAMAP" id="MF_00095">
    <property type="entry name" value="SfsA"/>
    <property type="match status" value="1"/>
</dbReference>
<dbReference type="PANTHER" id="PTHR30545:SF2">
    <property type="entry name" value="SUGAR FERMENTATION STIMULATION PROTEIN A"/>
    <property type="match status" value="1"/>
</dbReference>
<dbReference type="Proteomes" id="UP001302316">
    <property type="component" value="Unassembled WGS sequence"/>
</dbReference>
<dbReference type="CDD" id="cd22359">
    <property type="entry name" value="SfsA-like_bacterial"/>
    <property type="match status" value="1"/>
</dbReference>
<reference evidence="4 5" key="1">
    <citation type="submission" date="2023-12" db="EMBL/GenBank/DDBJ databases">
        <title>Whole-genome sequencing of halo(alkali)philic microorganisms from hypersaline lakes.</title>
        <authorList>
            <person name="Sorokin D.Y."/>
            <person name="Merkel A.Y."/>
            <person name="Messina E."/>
            <person name="Yakimov M."/>
        </authorList>
    </citation>
    <scope>NUCLEOTIDE SEQUENCE [LARGE SCALE GENOMIC DNA]</scope>
    <source>
        <strain evidence="4 5">AB-CW1</strain>
    </source>
</reference>
<proteinExistence type="inferred from homology"/>
<dbReference type="Pfam" id="PF17746">
    <property type="entry name" value="SfsA_N"/>
    <property type="match status" value="1"/>
</dbReference>
<evidence type="ECO:0000313" key="5">
    <source>
        <dbReference type="Proteomes" id="UP001302316"/>
    </source>
</evidence>